<name>A0A4C1VY11_EUMVA</name>
<sequence length="107" mass="11954">MITPPSMVPEGCQRDPIIRPTLLVLPLKGCVLNRKWQPIGQRLTLLVSAKPFLVMLRIMLRARKTKDNCGGREMRETSDRLACQRIGGTSLTRGRVKTVNAGQWGSI</sequence>
<reference evidence="1 2" key="1">
    <citation type="journal article" date="2019" name="Commun. Biol.">
        <title>The bagworm genome reveals a unique fibroin gene that provides high tensile strength.</title>
        <authorList>
            <person name="Kono N."/>
            <person name="Nakamura H."/>
            <person name="Ohtoshi R."/>
            <person name="Tomita M."/>
            <person name="Numata K."/>
            <person name="Arakawa K."/>
        </authorList>
    </citation>
    <scope>NUCLEOTIDE SEQUENCE [LARGE SCALE GENOMIC DNA]</scope>
</reference>
<dbReference type="Proteomes" id="UP000299102">
    <property type="component" value="Unassembled WGS sequence"/>
</dbReference>
<dbReference type="AlphaFoldDB" id="A0A4C1VY11"/>
<proteinExistence type="predicted"/>
<dbReference type="EMBL" id="BGZK01000422">
    <property type="protein sequence ID" value="GBP42717.1"/>
    <property type="molecule type" value="Genomic_DNA"/>
</dbReference>
<accession>A0A4C1VY11</accession>
<evidence type="ECO:0000313" key="1">
    <source>
        <dbReference type="EMBL" id="GBP42717.1"/>
    </source>
</evidence>
<evidence type="ECO:0000313" key="2">
    <source>
        <dbReference type="Proteomes" id="UP000299102"/>
    </source>
</evidence>
<comment type="caution">
    <text evidence="1">The sequence shown here is derived from an EMBL/GenBank/DDBJ whole genome shotgun (WGS) entry which is preliminary data.</text>
</comment>
<gene>
    <name evidence="1" type="ORF">EVAR_21993_1</name>
</gene>
<keyword evidence="2" id="KW-1185">Reference proteome</keyword>
<organism evidence="1 2">
    <name type="scientific">Eumeta variegata</name>
    <name type="common">Bagworm moth</name>
    <name type="synonym">Eumeta japonica</name>
    <dbReference type="NCBI Taxonomy" id="151549"/>
    <lineage>
        <taxon>Eukaryota</taxon>
        <taxon>Metazoa</taxon>
        <taxon>Ecdysozoa</taxon>
        <taxon>Arthropoda</taxon>
        <taxon>Hexapoda</taxon>
        <taxon>Insecta</taxon>
        <taxon>Pterygota</taxon>
        <taxon>Neoptera</taxon>
        <taxon>Endopterygota</taxon>
        <taxon>Lepidoptera</taxon>
        <taxon>Glossata</taxon>
        <taxon>Ditrysia</taxon>
        <taxon>Tineoidea</taxon>
        <taxon>Psychidae</taxon>
        <taxon>Oiketicinae</taxon>
        <taxon>Eumeta</taxon>
    </lineage>
</organism>
<protein>
    <submittedName>
        <fullName evidence="1">Uncharacterized protein</fullName>
    </submittedName>
</protein>